<dbReference type="HOGENOM" id="CLU_1188069_0_0_10"/>
<dbReference type="eggNOG" id="ENOG502Z8HB">
    <property type="taxonomic scope" value="Bacteria"/>
</dbReference>
<reference evidence="1 2" key="1">
    <citation type="journal article" date="2012" name="Stand. Genomic Sci.">
        <title>Genome sequence of the orange-pigmented seawater bacterium Owenweeksia hongkongensis type strain (UST20020801(T)).</title>
        <authorList>
            <person name="Riedel T."/>
            <person name="Held B."/>
            <person name="Nolan M."/>
            <person name="Lucas S."/>
            <person name="Lapidus A."/>
            <person name="Tice H."/>
            <person name="Del Rio T.G."/>
            <person name="Cheng J.F."/>
            <person name="Han C."/>
            <person name="Tapia R."/>
            <person name="Goodwin L.A."/>
            <person name="Pitluck S."/>
            <person name="Liolios K."/>
            <person name="Mavromatis K."/>
            <person name="Pagani I."/>
            <person name="Ivanova N."/>
            <person name="Mikhailova N."/>
            <person name="Pati A."/>
            <person name="Chen A."/>
            <person name="Palaniappan K."/>
            <person name="Rohde M."/>
            <person name="Tindall B.J."/>
            <person name="Detter J.C."/>
            <person name="Goker M."/>
            <person name="Woyke T."/>
            <person name="Bristow J."/>
            <person name="Eisen J.A."/>
            <person name="Markowitz V."/>
            <person name="Hugenholtz P."/>
            <person name="Klenk H.P."/>
            <person name="Kyrpides N.C."/>
        </authorList>
    </citation>
    <scope>NUCLEOTIDE SEQUENCE</scope>
    <source>
        <strain evidence="2">DSM 17368 / JCM 12287 / NRRL B-23963</strain>
    </source>
</reference>
<dbReference type="STRING" id="926562.Oweho_3534"/>
<proteinExistence type="predicted"/>
<dbReference type="EMBL" id="CP003156">
    <property type="protein sequence ID" value="AEV34482.1"/>
    <property type="molecule type" value="Genomic_DNA"/>
</dbReference>
<accession>G8R775</accession>
<dbReference type="KEGG" id="oho:Oweho_3534"/>
<evidence type="ECO:0000313" key="2">
    <source>
        <dbReference type="Proteomes" id="UP000005631"/>
    </source>
</evidence>
<dbReference type="AlphaFoldDB" id="G8R775"/>
<dbReference type="RefSeq" id="WP_014203829.1">
    <property type="nucleotide sequence ID" value="NC_016599.1"/>
</dbReference>
<evidence type="ECO:0000313" key="1">
    <source>
        <dbReference type="EMBL" id="AEV34482.1"/>
    </source>
</evidence>
<dbReference type="PATRIC" id="fig|926562.3.peg.3555"/>
<evidence type="ECO:0008006" key="3">
    <source>
        <dbReference type="Google" id="ProtNLM"/>
    </source>
</evidence>
<organism evidence="1 2">
    <name type="scientific">Owenweeksia hongkongensis (strain DSM 17368 / CIP 108786 / JCM 12287 / NRRL B-23963 / UST20020801)</name>
    <dbReference type="NCBI Taxonomy" id="926562"/>
    <lineage>
        <taxon>Bacteria</taxon>
        <taxon>Pseudomonadati</taxon>
        <taxon>Bacteroidota</taxon>
        <taxon>Flavobacteriia</taxon>
        <taxon>Flavobacteriales</taxon>
        <taxon>Owenweeksiaceae</taxon>
        <taxon>Owenweeksia</taxon>
    </lineage>
</organism>
<dbReference type="Proteomes" id="UP000005631">
    <property type="component" value="Chromosome"/>
</dbReference>
<protein>
    <recommendedName>
        <fullName evidence="3">N-acyl-L-homoserine lactone synthetase</fullName>
    </recommendedName>
</protein>
<gene>
    <name evidence="1" type="ordered locus">Oweho_3534</name>
</gene>
<name>G8R775_OWEHD</name>
<keyword evidence="2" id="KW-1185">Reference proteome</keyword>
<dbReference type="OrthoDB" id="660041at2"/>
<sequence>MIRIRAFRAIEDPETCEKFIDGHTRVLHSVGVKKVTSNKADWMYWASVFVMVVEDTETGEVLGGARIHAHDGINPLPVEDATGYMDEKVVPYIAECGKTGTGEICGLWNSMKVAGMGFGSVFLSRASVALVEQIGLNNLLALCAPYTVRPAKIFGYSVVEEIGNNGTFYYPKLDLLATFMVMKDAIGMPDALSAEKDRVIELRKNPFAIVKETTKVAEVEISYDLKITDLPKDTFHIK</sequence>